<dbReference type="SUPFAM" id="SSF46785">
    <property type="entry name" value="Winged helix' DNA-binding domain"/>
    <property type="match status" value="1"/>
</dbReference>
<protein>
    <submittedName>
        <fullName evidence="5">Transcriptional regulator, ArsR family</fullName>
    </submittedName>
</protein>
<dbReference type="InterPro" id="IPR051081">
    <property type="entry name" value="HTH_MetalResp_TranReg"/>
</dbReference>
<dbReference type="SMART" id="SM00418">
    <property type="entry name" value="HTH_ARSR"/>
    <property type="match status" value="1"/>
</dbReference>
<keyword evidence="3" id="KW-0804">Transcription</keyword>
<gene>
    <name evidence="5" type="ORF">SAMN02745751_00285</name>
</gene>
<dbReference type="GO" id="GO:0003677">
    <property type="term" value="F:DNA binding"/>
    <property type="evidence" value="ECO:0007669"/>
    <property type="project" value="UniProtKB-KW"/>
</dbReference>
<organism evidence="5 6">
    <name type="scientific">Dethiosulfatibacter aminovorans DSM 17477</name>
    <dbReference type="NCBI Taxonomy" id="1121476"/>
    <lineage>
        <taxon>Bacteria</taxon>
        <taxon>Bacillati</taxon>
        <taxon>Bacillota</taxon>
        <taxon>Tissierellia</taxon>
        <taxon>Dethiosulfatibacter</taxon>
    </lineage>
</organism>
<dbReference type="InterPro" id="IPR011991">
    <property type="entry name" value="ArsR-like_HTH"/>
</dbReference>
<feature type="domain" description="HTH arsR-type" evidence="4">
    <location>
        <begin position="1"/>
        <end position="87"/>
    </location>
</feature>
<evidence type="ECO:0000256" key="2">
    <source>
        <dbReference type="ARBA" id="ARBA00023125"/>
    </source>
</evidence>
<evidence type="ECO:0000313" key="5">
    <source>
        <dbReference type="EMBL" id="SHI41208.1"/>
    </source>
</evidence>
<dbReference type="AlphaFoldDB" id="A0A1M6AY13"/>
<accession>A0A1M6AY13</accession>
<dbReference type="PRINTS" id="PR00778">
    <property type="entry name" value="HTHARSR"/>
</dbReference>
<dbReference type="Proteomes" id="UP000184052">
    <property type="component" value="Unassembled WGS sequence"/>
</dbReference>
<sequence length="124" mass="14714">MIDIFKALGDENRMRLVNLLIHAELCVCEIEVMLDLNQSNISRHLKKLKDAGIISSSKDAQWIHYKISDKFINENGLLYNYLELEMQKDKILQGDLNRYMKYKNSNLNCQYIREDKDMVLEMIR</sequence>
<evidence type="ECO:0000259" key="4">
    <source>
        <dbReference type="PROSITE" id="PS50987"/>
    </source>
</evidence>
<name>A0A1M6AY13_9FIRM</name>
<keyword evidence="6" id="KW-1185">Reference proteome</keyword>
<dbReference type="NCBIfam" id="NF033788">
    <property type="entry name" value="HTH_metalloreg"/>
    <property type="match status" value="1"/>
</dbReference>
<dbReference type="PANTHER" id="PTHR33154:SF18">
    <property type="entry name" value="ARSENICAL RESISTANCE OPERON REPRESSOR"/>
    <property type="match status" value="1"/>
</dbReference>
<evidence type="ECO:0000313" key="6">
    <source>
        <dbReference type="Proteomes" id="UP000184052"/>
    </source>
</evidence>
<dbReference type="EMBL" id="FQZL01000004">
    <property type="protein sequence ID" value="SHI41208.1"/>
    <property type="molecule type" value="Genomic_DNA"/>
</dbReference>
<dbReference type="CDD" id="cd00090">
    <property type="entry name" value="HTH_ARSR"/>
    <property type="match status" value="1"/>
</dbReference>
<reference evidence="5 6" key="1">
    <citation type="submission" date="2016-11" db="EMBL/GenBank/DDBJ databases">
        <authorList>
            <person name="Jaros S."/>
            <person name="Januszkiewicz K."/>
            <person name="Wedrychowicz H."/>
        </authorList>
    </citation>
    <scope>NUCLEOTIDE SEQUENCE [LARGE SCALE GENOMIC DNA]</scope>
    <source>
        <strain evidence="5 6">DSM 17477</strain>
    </source>
</reference>
<keyword evidence="2" id="KW-0238">DNA-binding</keyword>
<proteinExistence type="predicted"/>
<evidence type="ECO:0000256" key="3">
    <source>
        <dbReference type="ARBA" id="ARBA00023163"/>
    </source>
</evidence>
<dbReference type="STRING" id="1121476.SAMN02745751_00285"/>
<dbReference type="Gene3D" id="1.10.10.10">
    <property type="entry name" value="Winged helix-like DNA-binding domain superfamily/Winged helix DNA-binding domain"/>
    <property type="match status" value="1"/>
</dbReference>
<dbReference type="OrthoDB" id="9798835at2"/>
<dbReference type="PROSITE" id="PS50987">
    <property type="entry name" value="HTH_ARSR_2"/>
    <property type="match status" value="1"/>
</dbReference>
<evidence type="ECO:0000256" key="1">
    <source>
        <dbReference type="ARBA" id="ARBA00023015"/>
    </source>
</evidence>
<dbReference type="PANTHER" id="PTHR33154">
    <property type="entry name" value="TRANSCRIPTIONAL REGULATOR, ARSR FAMILY"/>
    <property type="match status" value="1"/>
</dbReference>
<dbReference type="Pfam" id="PF01022">
    <property type="entry name" value="HTH_5"/>
    <property type="match status" value="1"/>
</dbReference>
<dbReference type="InterPro" id="IPR036390">
    <property type="entry name" value="WH_DNA-bd_sf"/>
</dbReference>
<dbReference type="RefSeq" id="WP_073045968.1">
    <property type="nucleotide sequence ID" value="NZ_FQZL01000004.1"/>
</dbReference>
<dbReference type="GO" id="GO:0003700">
    <property type="term" value="F:DNA-binding transcription factor activity"/>
    <property type="evidence" value="ECO:0007669"/>
    <property type="project" value="InterPro"/>
</dbReference>
<keyword evidence="1" id="KW-0805">Transcription regulation</keyword>
<dbReference type="InterPro" id="IPR036388">
    <property type="entry name" value="WH-like_DNA-bd_sf"/>
</dbReference>
<dbReference type="InterPro" id="IPR001845">
    <property type="entry name" value="HTH_ArsR_DNA-bd_dom"/>
</dbReference>